<dbReference type="AlphaFoldDB" id="A0AAD4GU07"/>
<dbReference type="InterPro" id="IPR007315">
    <property type="entry name" value="PIG-V/Gpi18"/>
</dbReference>
<comment type="subcellular location">
    <subcellularLocation>
        <location evidence="1 12">Endoplasmic reticulum membrane</location>
        <topology evidence="1 12">Multi-pass membrane protein</topology>
    </subcellularLocation>
</comment>
<evidence type="ECO:0000256" key="11">
    <source>
        <dbReference type="ARBA" id="ARBA00023136"/>
    </source>
</evidence>
<evidence type="ECO:0000256" key="2">
    <source>
        <dbReference type="ARBA" id="ARBA00004687"/>
    </source>
</evidence>
<feature type="transmembrane region" description="Helical" evidence="12">
    <location>
        <begin position="133"/>
        <end position="157"/>
    </location>
</feature>
<evidence type="ECO:0000256" key="9">
    <source>
        <dbReference type="ARBA" id="ARBA00022824"/>
    </source>
</evidence>
<dbReference type="GO" id="GO:0005789">
    <property type="term" value="C:endoplasmic reticulum membrane"/>
    <property type="evidence" value="ECO:0007669"/>
    <property type="project" value="UniProtKB-SubCell"/>
</dbReference>
<protein>
    <recommendedName>
        <fullName evidence="4 12">GPI mannosyltransferase 2</fullName>
        <ecNumber evidence="12">2.4.1.-</ecNumber>
    </recommendedName>
</protein>
<comment type="caution">
    <text evidence="12">Lacks conserved residue(s) required for the propagation of feature annotation.</text>
</comment>
<dbReference type="GO" id="GO:0031501">
    <property type="term" value="C:mannosyltransferase complex"/>
    <property type="evidence" value="ECO:0007669"/>
    <property type="project" value="TreeGrafter"/>
</dbReference>
<evidence type="ECO:0000313" key="13">
    <source>
        <dbReference type="EMBL" id="KAF9887983.1"/>
    </source>
</evidence>
<dbReference type="Pfam" id="PF04188">
    <property type="entry name" value="Mannosyl_trans2"/>
    <property type="match status" value="1"/>
</dbReference>
<evidence type="ECO:0000256" key="8">
    <source>
        <dbReference type="ARBA" id="ARBA00022692"/>
    </source>
</evidence>
<keyword evidence="14" id="KW-1185">Reference proteome</keyword>
<keyword evidence="7 12" id="KW-0808">Transferase</keyword>
<comment type="pathway">
    <text evidence="2 12">Glycolipid biosynthesis; glycosylphosphatidylinositol-anchor biosynthesis.</text>
</comment>
<feature type="transmembrane region" description="Helical" evidence="12">
    <location>
        <begin position="21"/>
        <end position="40"/>
    </location>
</feature>
<dbReference type="GO" id="GO:0004376">
    <property type="term" value="F:GPI mannosyltransferase activity"/>
    <property type="evidence" value="ECO:0007669"/>
    <property type="project" value="InterPro"/>
</dbReference>
<keyword evidence="11 12" id="KW-0472">Membrane</keyword>
<comment type="caution">
    <text evidence="13">The sequence shown here is derived from an EMBL/GenBank/DDBJ whole genome shotgun (WGS) entry which is preliminary data.</text>
</comment>
<comment type="function">
    <text evidence="12">Mannosyltransferase involved in glycosylphosphatidylinositol-anchor biosynthesis.</text>
</comment>
<evidence type="ECO:0000256" key="1">
    <source>
        <dbReference type="ARBA" id="ARBA00004477"/>
    </source>
</evidence>
<accession>A0AAD4GU07</accession>
<gene>
    <name evidence="13" type="primary">GPI18</name>
    <name evidence="13" type="ORF">FE257_009372</name>
</gene>
<comment type="similarity">
    <text evidence="3 12">Belongs to the PIGV family.</text>
</comment>
<dbReference type="PANTHER" id="PTHR12468:SF2">
    <property type="entry name" value="GPI MANNOSYLTRANSFERASE 2"/>
    <property type="match status" value="1"/>
</dbReference>
<evidence type="ECO:0000256" key="12">
    <source>
        <dbReference type="RuleBase" id="RU363112"/>
    </source>
</evidence>
<keyword evidence="5 12" id="KW-0337">GPI-anchor biosynthesis</keyword>
<dbReference type="Proteomes" id="UP001194746">
    <property type="component" value="Unassembled WGS sequence"/>
</dbReference>
<keyword evidence="9 12" id="KW-0256">Endoplasmic reticulum</keyword>
<feature type="transmembrane region" description="Helical" evidence="12">
    <location>
        <begin position="274"/>
        <end position="297"/>
    </location>
</feature>
<reference evidence="13" key="1">
    <citation type="journal article" date="2019" name="Beilstein J. Org. Chem.">
        <title>Nanangenines: drimane sesquiterpenoids as the dominant metabolite cohort of a novel Australian fungus, Aspergillus nanangensis.</title>
        <authorList>
            <person name="Lacey H.J."/>
            <person name="Gilchrist C.L.M."/>
            <person name="Crombie A."/>
            <person name="Kalaitzis J.A."/>
            <person name="Vuong D."/>
            <person name="Rutledge P.J."/>
            <person name="Turner P."/>
            <person name="Pitt J.I."/>
            <person name="Lacey E."/>
            <person name="Chooi Y.H."/>
            <person name="Piggott A.M."/>
        </authorList>
    </citation>
    <scope>NUCLEOTIDE SEQUENCE</scope>
    <source>
        <strain evidence="13">MST-FP2251</strain>
    </source>
</reference>
<keyword evidence="10 12" id="KW-1133">Transmembrane helix</keyword>
<dbReference type="PANTHER" id="PTHR12468">
    <property type="entry name" value="GPI MANNOSYLTRANSFERASE 2"/>
    <property type="match status" value="1"/>
</dbReference>
<proteinExistence type="inferred from homology"/>
<reference evidence="13" key="2">
    <citation type="submission" date="2020-02" db="EMBL/GenBank/DDBJ databases">
        <authorList>
            <person name="Gilchrist C.L.M."/>
            <person name="Chooi Y.-H."/>
        </authorList>
    </citation>
    <scope>NUCLEOTIDE SEQUENCE</scope>
    <source>
        <strain evidence="13">MST-FP2251</strain>
    </source>
</reference>
<evidence type="ECO:0000256" key="7">
    <source>
        <dbReference type="ARBA" id="ARBA00022679"/>
    </source>
</evidence>
<evidence type="ECO:0000256" key="4">
    <source>
        <dbReference type="ARBA" id="ARBA00013795"/>
    </source>
</evidence>
<organism evidence="13 14">
    <name type="scientific">Aspergillus nanangensis</name>
    <dbReference type="NCBI Taxonomy" id="2582783"/>
    <lineage>
        <taxon>Eukaryota</taxon>
        <taxon>Fungi</taxon>
        <taxon>Dikarya</taxon>
        <taxon>Ascomycota</taxon>
        <taxon>Pezizomycotina</taxon>
        <taxon>Eurotiomycetes</taxon>
        <taxon>Eurotiomycetidae</taxon>
        <taxon>Eurotiales</taxon>
        <taxon>Aspergillaceae</taxon>
        <taxon>Aspergillus</taxon>
        <taxon>Aspergillus subgen. Circumdati</taxon>
    </lineage>
</organism>
<evidence type="ECO:0000256" key="6">
    <source>
        <dbReference type="ARBA" id="ARBA00022676"/>
    </source>
</evidence>
<evidence type="ECO:0000313" key="14">
    <source>
        <dbReference type="Proteomes" id="UP001194746"/>
    </source>
</evidence>
<sequence length="402" mass="43551">MVTTSKTIASPARFLNPDHPIRSLSIAFWVYKSILLLIIACSPGPGYDTSTALFAYQTPNASDVGLQQSTSHPPPLPSLLKFVRWDAIYYVHTAENGYVYEQEWAFGYGYSRILALLTSVLHRLGGLGGVPTIALVAVVLSHVAHYLSVLALYRLSANVFGLDNPKQKIVCFLSAALHIISPAGAFLSAPYGEALFSFLNITGFYAYSSSLLDTSAERALSSSVKLLLASGLFSVATTVRSNGVISGFLYAYDAVLLLYRILTHGPSKNACIRLIATIIGGCVVGFGMILPQAIAYADFCLATLPPRPWCEKLIPSIYGWGSWVPPILDFIKPSALLFSVAHVVHTLLVLSMGTKSDTFSGSSTHWPAHVVSFDGLIPRQNSSPPGFTRRTSFHQLPCPNYQ</sequence>
<keyword evidence="8 12" id="KW-0812">Transmembrane</keyword>
<feature type="transmembrane region" description="Helical" evidence="12">
    <location>
        <begin position="243"/>
        <end position="262"/>
    </location>
</feature>
<dbReference type="EC" id="2.4.1.-" evidence="12"/>
<dbReference type="GO" id="GO:0006506">
    <property type="term" value="P:GPI anchor biosynthetic process"/>
    <property type="evidence" value="ECO:0007669"/>
    <property type="project" value="UniProtKB-KW"/>
</dbReference>
<keyword evidence="6 12" id="KW-0328">Glycosyltransferase</keyword>
<evidence type="ECO:0000256" key="5">
    <source>
        <dbReference type="ARBA" id="ARBA00022502"/>
    </source>
</evidence>
<dbReference type="GO" id="GO:0000009">
    <property type="term" value="F:alpha-1,6-mannosyltransferase activity"/>
    <property type="evidence" value="ECO:0007669"/>
    <property type="project" value="InterPro"/>
</dbReference>
<dbReference type="EMBL" id="VCAU01000053">
    <property type="protein sequence ID" value="KAF9887983.1"/>
    <property type="molecule type" value="Genomic_DNA"/>
</dbReference>
<evidence type="ECO:0000256" key="3">
    <source>
        <dbReference type="ARBA" id="ARBA00008698"/>
    </source>
</evidence>
<feature type="transmembrane region" description="Helical" evidence="12">
    <location>
        <begin position="169"/>
        <end position="188"/>
    </location>
</feature>
<evidence type="ECO:0000256" key="10">
    <source>
        <dbReference type="ARBA" id="ARBA00022989"/>
    </source>
</evidence>
<name>A0AAD4GU07_ASPNN</name>